<gene>
    <name evidence="1" type="primary">fixH</name>
    <name evidence="1" type="ORF">S58_51620</name>
</gene>
<keyword evidence="2" id="KW-1185">Reference proteome</keyword>
<evidence type="ECO:0000313" key="1">
    <source>
        <dbReference type="EMBL" id="BAM91141.1"/>
    </source>
</evidence>
<dbReference type="Pfam" id="PF05751">
    <property type="entry name" value="FixH"/>
    <property type="match status" value="1"/>
</dbReference>
<dbReference type="eggNOG" id="COG5456">
    <property type="taxonomic scope" value="Bacteria"/>
</dbReference>
<organism evidence="1 2">
    <name type="scientific">Bradyrhizobium oligotrophicum S58</name>
    <dbReference type="NCBI Taxonomy" id="1245469"/>
    <lineage>
        <taxon>Bacteria</taxon>
        <taxon>Pseudomonadati</taxon>
        <taxon>Pseudomonadota</taxon>
        <taxon>Alphaproteobacteria</taxon>
        <taxon>Hyphomicrobiales</taxon>
        <taxon>Nitrobacteraceae</taxon>
        <taxon>Bradyrhizobium</taxon>
    </lineage>
</organism>
<dbReference type="RefSeq" id="WP_015668230.1">
    <property type="nucleotide sequence ID" value="NC_020453.1"/>
</dbReference>
<dbReference type="InterPro" id="IPR018037">
    <property type="entry name" value="FixH_proteobacterial"/>
</dbReference>
<dbReference type="InterPro" id="IPR008620">
    <property type="entry name" value="FixH"/>
</dbReference>
<dbReference type="OrthoDB" id="1495896at2"/>
<dbReference type="Proteomes" id="UP000011841">
    <property type="component" value="Chromosome"/>
</dbReference>
<protein>
    <submittedName>
        <fullName evidence="1">Nitrogen fixation protein FixH</fullName>
    </submittedName>
</protein>
<evidence type="ECO:0000313" key="2">
    <source>
        <dbReference type="Proteomes" id="UP000011841"/>
    </source>
</evidence>
<sequence length="166" mass="17784">MASRSERSKPLTGRMVLAMLIAFFGTVIGVNVYMMKMAISTLPGTDVDSAYSASLGYEKEIAAARAQEARRWQVEAHIERGAGGGAIVQVNARDANGNPVSGLTFQGRLERPADKRADQEVALAEVGGGIYRGTAEAIAPGQWDLVLEGDSSGRRMFLSKNRVLLN</sequence>
<dbReference type="PIRSF" id="PIRSF011386">
    <property type="entry name" value="FixH"/>
    <property type="match status" value="1"/>
</dbReference>
<dbReference type="PATRIC" id="fig|1245469.3.peg.5286"/>
<dbReference type="AlphaFoldDB" id="M4ZCF8"/>
<accession>M4ZCF8</accession>
<dbReference type="EMBL" id="AP012603">
    <property type="protein sequence ID" value="BAM91141.1"/>
    <property type="molecule type" value="Genomic_DNA"/>
</dbReference>
<name>M4ZCF8_9BRAD</name>
<reference evidence="1 2" key="1">
    <citation type="journal article" date="2013" name="Appl. Environ. Microbiol.">
        <title>Genome analysis suggests that the soil oligotrophic bacterium Agromonas oligotrophica (Bradyrhizobium oligotrophicum) is a nitrogen-fixing symbiont of Aeschynomene indica.</title>
        <authorList>
            <person name="Okubo T."/>
            <person name="Fukushima S."/>
            <person name="Itakura M."/>
            <person name="Oshima K."/>
            <person name="Longtonglang A."/>
            <person name="Teaumroong N."/>
            <person name="Mitsui H."/>
            <person name="Hattori M."/>
            <person name="Hattori R."/>
            <person name="Hattori T."/>
            <person name="Minamisawa K."/>
        </authorList>
    </citation>
    <scope>NUCLEOTIDE SEQUENCE [LARGE SCALE GENOMIC DNA]</scope>
    <source>
        <strain evidence="1 2">S58</strain>
    </source>
</reference>
<proteinExistence type="predicted"/>
<dbReference type="KEGG" id="aol:S58_51620"/>
<dbReference type="STRING" id="1245469.S58_51620"/>
<dbReference type="HOGENOM" id="CLU_111458_0_0_5"/>
<dbReference type="GeneID" id="301818923"/>